<dbReference type="InterPro" id="IPR024729">
    <property type="entry name" value="USP7_ICP0-binding_dom"/>
</dbReference>
<dbReference type="Pfam" id="PF12436">
    <property type="entry name" value="USP7_ICP0_bdg"/>
    <property type="match status" value="1"/>
</dbReference>
<feature type="domain" description="Ubiquitin carboxyl-terminal hydrolase 7 ICP0-binding" evidence="6">
    <location>
        <begin position="1"/>
        <end position="75"/>
    </location>
</feature>
<dbReference type="GO" id="GO:0101005">
    <property type="term" value="F:deubiquitinase activity"/>
    <property type="evidence" value="ECO:0007669"/>
    <property type="project" value="UniProtKB-ARBA"/>
</dbReference>
<reference evidence="7" key="1">
    <citation type="journal article" date="2007" name="PLoS ONE">
        <title>The first genome sequence of an elite grapevine cultivar (Pinot noir Vitis vinifera L.): coping with a highly heterozygous genome.</title>
        <authorList>
            <person name="Velasco R."/>
            <person name="Zharkikh A."/>
            <person name="Troggio M."/>
            <person name="Cartwright D.A."/>
            <person name="Cestaro A."/>
            <person name="Pruss D."/>
            <person name="Pindo M."/>
            <person name="FitzGerald L.M."/>
            <person name="Vezzulli S."/>
            <person name="Reid J."/>
            <person name="Malacarne G."/>
            <person name="Iliev D."/>
            <person name="Coppola G."/>
            <person name="Wardell B."/>
            <person name="Micheletti D."/>
            <person name="Macalma T."/>
            <person name="Facci M."/>
            <person name="Mitchell J.T."/>
            <person name="Perazzolli M."/>
            <person name="Eldredge G."/>
            <person name="Gatto P."/>
            <person name="Oyzerski R."/>
            <person name="Moretto M."/>
            <person name="Gutin N."/>
            <person name="Stefanini M."/>
            <person name="Chen Y."/>
            <person name="Segala C."/>
            <person name="Davenport C."/>
            <person name="Dematte L."/>
            <person name="Mraz A."/>
            <person name="Battilana J."/>
            <person name="Stormo K."/>
            <person name="Costa F."/>
            <person name="Tao Q."/>
            <person name="Si-Ammour A."/>
            <person name="Harkins T."/>
            <person name="Lackey A."/>
            <person name="Perbost C."/>
            <person name="Taillon B."/>
            <person name="Stella A."/>
            <person name="Solovyev V."/>
            <person name="Fawcett J.A."/>
            <person name="Sterck L."/>
            <person name="Vandepoele K."/>
            <person name="Grando S.M."/>
            <person name="Toppo S."/>
            <person name="Moser C."/>
            <person name="Lanchbury J."/>
            <person name="Bogden R."/>
            <person name="Skolnick M."/>
            <person name="Sgaramella V."/>
            <person name="Bhatnagar S.K."/>
            <person name="Fontana P."/>
            <person name="Gutin A."/>
            <person name="Van de Peer Y."/>
            <person name="Salamini F."/>
            <person name="Viola R."/>
        </authorList>
    </citation>
    <scope>NUCLEOTIDE SEQUENCE</scope>
</reference>
<dbReference type="EMBL" id="AM488395">
    <property type="protein sequence ID" value="CAN71063.1"/>
    <property type="molecule type" value="Genomic_DNA"/>
</dbReference>
<dbReference type="ExpressionAtlas" id="A5CAP4">
    <property type="expression patterns" value="baseline and differential"/>
</dbReference>
<comment type="similarity">
    <text evidence="1">Belongs to the peptidase C19 family.</text>
</comment>
<keyword evidence="2" id="KW-0645">Protease</keyword>
<name>A5CAP4_VITVI</name>
<keyword evidence="4" id="KW-0378">Hydrolase</keyword>
<evidence type="ECO:0000256" key="1">
    <source>
        <dbReference type="ARBA" id="ARBA00009085"/>
    </source>
</evidence>
<gene>
    <name evidence="7" type="ORF">VITISV_002293</name>
</gene>
<dbReference type="AlphaFoldDB" id="A5CAP4"/>
<evidence type="ECO:0000259" key="6">
    <source>
        <dbReference type="Pfam" id="PF12436"/>
    </source>
</evidence>
<protein>
    <recommendedName>
        <fullName evidence="6">Ubiquitin carboxyl-terminal hydrolase 7 ICP0-binding domain-containing protein</fullName>
    </recommendedName>
</protein>
<proteinExistence type="inferred from homology"/>
<evidence type="ECO:0000256" key="5">
    <source>
        <dbReference type="ARBA" id="ARBA00022807"/>
    </source>
</evidence>
<dbReference type="GO" id="GO:0005634">
    <property type="term" value="C:nucleus"/>
    <property type="evidence" value="ECO:0007669"/>
    <property type="project" value="UniProtKB-ARBA"/>
</dbReference>
<dbReference type="GO" id="GO:0006508">
    <property type="term" value="P:proteolysis"/>
    <property type="evidence" value="ECO:0007669"/>
    <property type="project" value="UniProtKB-KW"/>
</dbReference>
<evidence type="ECO:0000256" key="3">
    <source>
        <dbReference type="ARBA" id="ARBA00022786"/>
    </source>
</evidence>
<evidence type="ECO:0000256" key="4">
    <source>
        <dbReference type="ARBA" id="ARBA00022801"/>
    </source>
</evidence>
<evidence type="ECO:0000313" key="7">
    <source>
        <dbReference type="EMBL" id="CAN71063.1"/>
    </source>
</evidence>
<evidence type="ECO:0000256" key="2">
    <source>
        <dbReference type="ARBA" id="ARBA00022670"/>
    </source>
</evidence>
<organism evidence="7">
    <name type="scientific">Vitis vinifera</name>
    <name type="common">Grape</name>
    <dbReference type="NCBI Taxonomy" id="29760"/>
    <lineage>
        <taxon>Eukaryota</taxon>
        <taxon>Viridiplantae</taxon>
        <taxon>Streptophyta</taxon>
        <taxon>Embryophyta</taxon>
        <taxon>Tracheophyta</taxon>
        <taxon>Spermatophyta</taxon>
        <taxon>Magnoliopsida</taxon>
        <taxon>eudicotyledons</taxon>
        <taxon>Gunneridae</taxon>
        <taxon>Pentapetalae</taxon>
        <taxon>rosids</taxon>
        <taxon>Vitales</taxon>
        <taxon>Vitaceae</taxon>
        <taxon>Viteae</taxon>
        <taxon>Vitis</taxon>
    </lineage>
</organism>
<sequence>MAGFAPDEEIELYEEIKFEPCVMCEHLAKRTSFRFSQIEDGDIICFQKSAPPESEEQCRYSDVTSFLEYVQNRQQNVKKYTRYVSHMLPCRIVEIYHTCVLGGTSIYLTSC</sequence>
<dbReference type="Gene3D" id="3.10.20.90">
    <property type="entry name" value="Phosphatidylinositol 3-kinase Catalytic Subunit, Chain A, domain 1"/>
    <property type="match status" value="1"/>
</dbReference>
<accession>A5CAP4</accession>
<keyword evidence="3" id="KW-0833">Ubl conjugation pathway</keyword>
<keyword evidence="5" id="KW-0788">Thiol protease</keyword>
<dbReference type="FunFam" id="3.10.20.90:FF:000050">
    <property type="entry name" value="Ubiquitin carboxyl-terminal hydrolase 13"/>
    <property type="match status" value="1"/>
</dbReference>
<dbReference type="GO" id="GO:0008234">
    <property type="term" value="F:cysteine-type peptidase activity"/>
    <property type="evidence" value="ECO:0007669"/>
    <property type="project" value="UniProtKB-KW"/>
</dbReference>